<evidence type="ECO:0000256" key="2">
    <source>
        <dbReference type="SAM" id="MobiDB-lite"/>
    </source>
</evidence>
<dbReference type="EMBL" id="JANFAV010000010">
    <property type="protein sequence ID" value="MCW6535985.1"/>
    <property type="molecule type" value="Genomic_DNA"/>
</dbReference>
<dbReference type="SMART" id="SM00849">
    <property type="entry name" value="Lactamase_B"/>
    <property type="match status" value="1"/>
</dbReference>
<accession>A0AA42CQS6</accession>
<feature type="region of interest" description="Disordered" evidence="2">
    <location>
        <begin position="501"/>
        <end position="522"/>
    </location>
</feature>
<dbReference type="InterPro" id="IPR036866">
    <property type="entry name" value="RibonucZ/Hydroxyglut_hydro"/>
</dbReference>
<dbReference type="Pfam" id="PF10996">
    <property type="entry name" value="Beta-Casp"/>
    <property type="match status" value="1"/>
</dbReference>
<dbReference type="SUPFAM" id="SSF56281">
    <property type="entry name" value="Metallo-hydrolase/oxidoreductase"/>
    <property type="match status" value="1"/>
</dbReference>
<dbReference type="InterPro" id="IPR001279">
    <property type="entry name" value="Metallo-B-lactamas"/>
</dbReference>
<dbReference type="Gene3D" id="3.60.15.10">
    <property type="entry name" value="Ribonuclease Z/Hydroxyacylglutathione hydrolase-like"/>
    <property type="match status" value="1"/>
</dbReference>
<feature type="domain" description="Metallo-beta-lactamase" evidence="3">
    <location>
        <begin position="1"/>
        <end position="215"/>
    </location>
</feature>
<dbReference type="SMART" id="SM01027">
    <property type="entry name" value="Beta-Casp"/>
    <property type="match status" value="1"/>
</dbReference>
<feature type="region of interest" description="Disordered" evidence="2">
    <location>
        <begin position="86"/>
        <end position="107"/>
    </location>
</feature>
<dbReference type="Pfam" id="PF00753">
    <property type="entry name" value="Lactamase_B"/>
    <property type="match status" value="1"/>
</dbReference>
<evidence type="ECO:0000259" key="4">
    <source>
        <dbReference type="SMART" id="SM01027"/>
    </source>
</evidence>
<keyword evidence="1" id="KW-0378">Hydrolase</keyword>
<evidence type="ECO:0000259" key="3">
    <source>
        <dbReference type="SMART" id="SM00849"/>
    </source>
</evidence>
<dbReference type="GO" id="GO:0016787">
    <property type="term" value="F:hydrolase activity"/>
    <property type="evidence" value="ECO:0007669"/>
    <property type="project" value="UniProtKB-KW"/>
</dbReference>
<organism evidence="5 6">
    <name type="scientific">Sphingomonas lycopersici</name>
    <dbReference type="NCBI Taxonomy" id="2951807"/>
    <lineage>
        <taxon>Bacteria</taxon>
        <taxon>Pseudomonadati</taxon>
        <taxon>Pseudomonadota</taxon>
        <taxon>Alphaproteobacteria</taxon>
        <taxon>Sphingomonadales</taxon>
        <taxon>Sphingomonadaceae</taxon>
        <taxon>Sphingomonas</taxon>
    </lineage>
</organism>
<dbReference type="AlphaFoldDB" id="A0AA42CQS6"/>
<dbReference type="Proteomes" id="UP001165565">
    <property type="component" value="Unassembled WGS sequence"/>
</dbReference>
<dbReference type="InterPro" id="IPR050698">
    <property type="entry name" value="MBL"/>
</dbReference>
<gene>
    <name evidence="5" type="ORF">NEE01_14475</name>
</gene>
<feature type="compositionally biased region" description="Basic and acidic residues" evidence="2">
    <location>
        <begin position="90"/>
        <end position="106"/>
    </location>
</feature>
<dbReference type="Pfam" id="PF07521">
    <property type="entry name" value="RMMBL"/>
    <property type="match status" value="1"/>
</dbReference>
<dbReference type="GO" id="GO:0004521">
    <property type="term" value="F:RNA endonuclease activity"/>
    <property type="evidence" value="ECO:0007669"/>
    <property type="project" value="TreeGrafter"/>
</dbReference>
<dbReference type="CDD" id="cd16295">
    <property type="entry name" value="TTHA0252-CPSF-like_MBL-fold"/>
    <property type="match status" value="1"/>
</dbReference>
<keyword evidence="6" id="KW-1185">Reference proteome</keyword>
<evidence type="ECO:0000313" key="6">
    <source>
        <dbReference type="Proteomes" id="UP001165565"/>
    </source>
</evidence>
<protein>
    <submittedName>
        <fullName evidence="5">MBL fold metallo-hydrolase</fullName>
    </submittedName>
</protein>
<dbReference type="InterPro" id="IPR022712">
    <property type="entry name" value="Beta_Casp"/>
</dbReference>
<feature type="domain" description="Beta-Casp" evidence="4">
    <location>
        <begin position="235"/>
        <end position="351"/>
    </location>
</feature>
<name>A0AA42CQS6_9SPHN</name>
<proteinExistence type="predicted"/>
<dbReference type="Gene3D" id="3.40.50.10890">
    <property type="match status" value="1"/>
</dbReference>
<dbReference type="PANTHER" id="PTHR11203:SF37">
    <property type="entry name" value="INTEGRATOR COMPLEX SUBUNIT 11"/>
    <property type="match status" value="1"/>
</dbReference>
<dbReference type="InterPro" id="IPR011108">
    <property type="entry name" value="RMMBL"/>
</dbReference>
<evidence type="ECO:0000313" key="5">
    <source>
        <dbReference type="EMBL" id="MCW6535985.1"/>
    </source>
</evidence>
<evidence type="ECO:0000256" key="1">
    <source>
        <dbReference type="ARBA" id="ARBA00022801"/>
    </source>
</evidence>
<dbReference type="PANTHER" id="PTHR11203">
    <property type="entry name" value="CLEAVAGE AND POLYADENYLATION SPECIFICITY FACTOR FAMILY MEMBER"/>
    <property type="match status" value="1"/>
</dbReference>
<reference evidence="5" key="1">
    <citation type="submission" date="2022-06" db="EMBL/GenBank/DDBJ databases">
        <title>Sphingomonas sp. nov. isolated from rhizosphere soil of tomato.</title>
        <authorList>
            <person name="Dong H."/>
            <person name="Gao R."/>
        </authorList>
    </citation>
    <scope>NUCLEOTIDE SEQUENCE</scope>
    <source>
        <strain evidence="5">MMSM24</strain>
    </source>
</reference>
<sequence length="522" mass="56434">MELRSARHRVLIDCGLFQGSRTLEALNFQPLPFDPHSLDLVVLTHAHLDHAGRLPTLVQHGLTAPVICLPPNRQLLGPMLNDAAKLQAADAERRNDRPDRAGRKPFEPLYDSQDVARLIGRLDTVRAGKWIEPLQGLRLRLWDAHHILGAASVELNLDGQSLLFSGDIGDGATHLADPSSPEGGWDHVICEATYGDRDREVPTPDDRREQLAQAVKTALARGGNLIIPAFALERTQVIIEDLVALFDAHKLEPVSVFIDAPLADKVTEAYRRFDHAQRRGPSPFDHPRIRFVRTIEQSKALNRISGAIILAGSGMCTGGRVRYHLLRNLPRADSTVLFVGYQARGTLGAVLQGGAKLVRISGADVKVRAEIASLDTYSAHADHAGLLRWIAARAPISGSLFLDHGEPPALARLAADVAALPGIPTPVIPSLGERFRLEPRSACSVAGEARSDAIRLVDGADWHSRAARLRELLDIHLAKLPSDAARAEALEAITRAVEALPATQSASPDAQGVATPTMLAAS</sequence>
<comment type="caution">
    <text evidence="5">The sequence shown here is derived from an EMBL/GenBank/DDBJ whole genome shotgun (WGS) entry which is preliminary data.</text>
</comment>